<feature type="region of interest" description="Disordered" evidence="1">
    <location>
        <begin position="1"/>
        <end position="20"/>
    </location>
</feature>
<evidence type="ECO:0000313" key="3">
    <source>
        <dbReference type="Proteomes" id="UP000799779"/>
    </source>
</evidence>
<dbReference type="AlphaFoldDB" id="A0A6A5WAN2"/>
<feature type="compositionally biased region" description="Acidic residues" evidence="1">
    <location>
        <begin position="95"/>
        <end position="130"/>
    </location>
</feature>
<keyword evidence="3" id="KW-1185">Reference proteome</keyword>
<dbReference type="Proteomes" id="UP000799779">
    <property type="component" value="Unassembled WGS sequence"/>
</dbReference>
<feature type="compositionally biased region" description="Basic and acidic residues" evidence="1">
    <location>
        <begin position="131"/>
        <end position="141"/>
    </location>
</feature>
<evidence type="ECO:0000313" key="2">
    <source>
        <dbReference type="EMBL" id="KAF1998457.1"/>
    </source>
</evidence>
<feature type="region of interest" description="Disordered" evidence="1">
    <location>
        <begin position="95"/>
        <end position="141"/>
    </location>
</feature>
<protein>
    <submittedName>
        <fullName evidence="2">Uncharacterized protein</fullName>
    </submittedName>
</protein>
<proteinExistence type="predicted"/>
<accession>A0A6A5WAN2</accession>
<dbReference type="EMBL" id="ML977604">
    <property type="protein sequence ID" value="KAF1998457.1"/>
    <property type="molecule type" value="Genomic_DNA"/>
</dbReference>
<organism evidence="2 3">
    <name type="scientific">Amniculicola lignicola CBS 123094</name>
    <dbReference type="NCBI Taxonomy" id="1392246"/>
    <lineage>
        <taxon>Eukaryota</taxon>
        <taxon>Fungi</taxon>
        <taxon>Dikarya</taxon>
        <taxon>Ascomycota</taxon>
        <taxon>Pezizomycotina</taxon>
        <taxon>Dothideomycetes</taxon>
        <taxon>Pleosporomycetidae</taxon>
        <taxon>Pleosporales</taxon>
        <taxon>Amniculicolaceae</taxon>
        <taxon>Amniculicola</taxon>
    </lineage>
</organism>
<reference evidence="2" key="1">
    <citation type="journal article" date="2020" name="Stud. Mycol.">
        <title>101 Dothideomycetes genomes: a test case for predicting lifestyles and emergence of pathogens.</title>
        <authorList>
            <person name="Haridas S."/>
            <person name="Albert R."/>
            <person name="Binder M."/>
            <person name="Bloem J."/>
            <person name="Labutti K."/>
            <person name="Salamov A."/>
            <person name="Andreopoulos B."/>
            <person name="Baker S."/>
            <person name="Barry K."/>
            <person name="Bills G."/>
            <person name="Bluhm B."/>
            <person name="Cannon C."/>
            <person name="Castanera R."/>
            <person name="Culley D."/>
            <person name="Daum C."/>
            <person name="Ezra D."/>
            <person name="Gonzalez J."/>
            <person name="Henrissat B."/>
            <person name="Kuo A."/>
            <person name="Liang C."/>
            <person name="Lipzen A."/>
            <person name="Lutzoni F."/>
            <person name="Magnuson J."/>
            <person name="Mondo S."/>
            <person name="Nolan M."/>
            <person name="Ohm R."/>
            <person name="Pangilinan J."/>
            <person name="Park H.-J."/>
            <person name="Ramirez L."/>
            <person name="Alfaro M."/>
            <person name="Sun H."/>
            <person name="Tritt A."/>
            <person name="Yoshinaga Y."/>
            <person name="Zwiers L.-H."/>
            <person name="Turgeon B."/>
            <person name="Goodwin S."/>
            <person name="Spatafora J."/>
            <person name="Crous P."/>
            <person name="Grigoriev I."/>
        </authorList>
    </citation>
    <scope>NUCLEOTIDE SEQUENCE</scope>
    <source>
        <strain evidence="2">CBS 123094</strain>
    </source>
</reference>
<sequence>MATAELHEVMSNMETDSRSPISGDLELRWQLAEQTEVAKVTLQHHLTGVGFAELPTLEEMLGDRPVNLATGDAKEIYQDLVGQSYEVMAWILSFESDDEKDDSENDTDDESGDEGGDEDGDDSDDNEDGDTEHYEAMENVT</sequence>
<evidence type="ECO:0000256" key="1">
    <source>
        <dbReference type="SAM" id="MobiDB-lite"/>
    </source>
</evidence>
<name>A0A6A5WAN2_9PLEO</name>
<gene>
    <name evidence="2" type="ORF">P154DRAFT_524152</name>
</gene>